<name>A0A3Q7XR84_CICAR</name>
<keyword evidence="2" id="KW-1185">Reference proteome</keyword>
<evidence type="ECO:0000259" key="1">
    <source>
        <dbReference type="Pfam" id="PF07727"/>
    </source>
</evidence>
<dbReference type="RefSeq" id="XP_027186276.1">
    <property type="nucleotide sequence ID" value="XM_027330475.1"/>
</dbReference>
<dbReference type="AlphaFoldDB" id="A0A3Q7XR84"/>
<organism evidence="2 3">
    <name type="scientific">Cicer arietinum</name>
    <name type="common">Chickpea</name>
    <name type="synonym">Garbanzo</name>
    <dbReference type="NCBI Taxonomy" id="3827"/>
    <lineage>
        <taxon>Eukaryota</taxon>
        <taxon>Viridiplantae</taxon>
        <taxon>Streptophyta</taxon>
        <taxon>Embryophyta</taxon>
        <taxon>Tracheophyta</taxon>
        <taxon>Spermatophyta</taxon>
        <taxon>Magnoliopsida</taxon>
        <taxon>eudicotyledons</taxon>
        <taxon>Gunneridae</taxon>
        <taxon>Pentapetalae</taxon>
        <taxon>rosids</taxon>
        <taxon>fabids</taxon>
        <taxon>Fabales</taxon>
        <taxon>Fabaceae</taxon>
        <taxon>Papilionoideae</taxon>
        <taxon>50 kb inversion clade</taxon>
        <taxon>NPAAA clade</taxon>
        <taxon>Hologalegina</taxon>
        <taxon>IRL clade</taxon>
        <taxon>Cicereae</taxon>
        <taxon>Cicer</taxon>
    </lineage>
</organism>
<protein>
    <submittedName>
        <fullName evidence="3">Uncharacterized protein LOC113784332</fullName>
    </submittedName>
</protein>
<evidence type="ECO:0000313" key="2">
    <source>
        <dbReference type="Proteomes" id="UP000087171"/>
    </source>
</evidence>
<dbReference type="STRING" id="3827.A0A3Q7XR84"/>
<dbReference type="InterPro" id="IPR013103">
    <property type="entry name" value="RVT_2"/>
</dbReference>
<dbReference type="OrthoDB" id="1917367at2759"/>
<feature type="domain" description="Reverse transcriptase Ty1/copia-type" evidence="1">
    <location>
        <begin position="67"/>
        <end position="141"/>
    </location>
</feature>
<reference evidence="3" key="1">
    <citation type="submission" date="2025-08" db="UniProtKB">
        <authorList>
            <consortium name="RefSeq"/>
        </authorList>
    </citation>
    <scope>IDENTIFICATION</scope>
    <source>
        <tissue evidence="3">Etiolated seedlings</tissue>
    </source>
</reference>
<dbReference type="Proteomes" id="UP000087171">
    <property type="component" value="Unplaced"/>
</dbReference>
<proteinExistence type="predicted"/>
<dbReference type="Pfam" id="PF07727">
    <property type="entry name" value="RVT_2"/>
    <property type="match status" value="1"/>
</dbReference>
<accession>A0A3Q7XR84</accession>
<gene>
    <name evidence="3" type="primary">LOC113784332</name>
</gene>
<sequence length="142" mass="15884">MVGVRITNIYGFLAVWPMQPHFHPVATSSLQELFPLSLLFSLMAIKVVSSPEWRQAMSEETKALEANNTWCLVSLPPSKHCIGNKWVHKVKFKPDGSVDRHKARLVAKGYTQQHAIDFTNAFSPVAKLTSVRILLTVAATKK</sequence>
<evidence type="ECO:0000313" key="3">
    <source>
        <dbReference type="RefSeq" id="XP_027186276.1"/>
    </source>
</evidence>